<comment type="subcellular location">
    <subcellularLocation>
        <location evidence="10">Cell inner membrane</location>
    </subcellularLocation>
    <subcellularLocation>
        <location evidence="1">Cell membrane</location>
        <topology evidence="1">Multi-pass membrane protein</topology>
    </subcellularLocation>
</comment>
<accession>A0ABU1D419</accession>
<evidence type="ECO:0000256" key="7">
    <source>
        <dbReference type="ARBA" id="ARBA00022989"/>
    </source>
</evidence>
<evidence type="ECO:0000256" key="9">
    <source>
        <dbReference type="ARBA" id="ARBA00023306"/>
    </source>
</evidence>
<evidence type="ECO:0000256" key="10">
    <source>
        <dbReference type="PIRNR" id="PIRNR003097"/>
    </source>
</evidence>
<keyword evidence="7 11" id="KW-1133">Transmembrane helix</keyword>
<dbReference type="InterPro" id="IPR040690">
    <property type="entry name" value="FtsX_ECD"/>
</dbReference>
<dbReference type="Gene3D" id="3.30.70.3040">
    <property type="match status" value="1"/>
</dbReference>
<comment type="similarity">
    <text evidence="2 10">Belongs to the ABC-4 integral membrane protein family. FtsX subfamily.</text>
</comment>
<evidence type="ECO:0000256" key="8">
    <source>
        <dbReference type="ARBA" id="ARBA00023136"/>
    </source>
</evidence>
<feature type="transmembrane region" description="Helical" evidence="11">
    <location>
        <begin position="275"/>
        <end position="296"/>
    </location>
</feature>
<evidence type="ECO:0000256" key="5">
    <source>
        <dbReference type="ARBA" id="ARBA00022618"/>
    </source>
</evidence>
<organism evidence="14 15">
    <name type="scientific">Yanghanlia caeni</name>
    <dbReference type="NCBI Taxonomy" id="3064283"/>
    <lineage>
        <taxon>Bacteria</taxon>
        <taxon>Pseudomonadati</taxon>
        <taxon>Pseudomonadota</taxon>
        <taxon>Betaproteobacteria</taxon>
        <taxon>Burkholderiales</taxon>
        <taxon>Alcaligenaceae</taxon>
        <taxon>Yanghanlia</taxon>
    </lineage>
</organism>
<evidence type="ECO:0000256" key="1">
    <source>
        <dbReference type="ARBA" id="ARBA00004651"/>
    </source>
</evidence>
<keyword evidence="8 10" id="KW-0472">Membrane</keyword>
<dbReference type="RefSeq" id="WP_347286524.1">
    <property type="nucleotide sequence ID" value="NZ_JAUZQE010000006.1"/>
</dbReference>
<feature type="transmembrane region" description="Helical" evidence="11">
    <location>
        <begin position="226"/>
        <end position="249"/>
    </location>
</feature>
<dbReference type="Proteomes" id="UP001232156">
    <property type="component" value="Unassembled WGS sequence"/>
</dbReference>
<dbReference type="PANTHER" id="PTHR47755:SF1">
    <property type="entry name" value="CELL DIVISION PROTEIN FTSX"/>
    <property type="match status" value="1"/>
</dbReference>
<dbReference type="Pfam" id="PF02687">
    <property type="entry name" value="FtsX"/>
    <property type="match status" value="1"/>
</dbReference>
<comment type="caution">
    <text evidence="14">The sequence shown here is derived from an EMBL/GenBank/DDBJ whole genome shotgun (WGS) entry which is preliminary data.</text>
</comment>
<keyword evidence="5 10" id="KW-0132">Cell division</keyword>
<dbReference type="InterPro" id="IPR004513">
    <property type="entry name" value="FtsX"/>
</dbReference>
<dbReference type="Pfam" id="PF18075">
    <property type="entry name" value="FtsX_ECD"/>
    <property type="match status" value="1"/>
</dbReference>
<feature type="transmembrane region" description="Helical" evidence="11">
    <location>
        <begin position="177"/>
        <end position="198"/>
    </location>
</feature>
<keyword evidence="6 11" id="KW-0812">Transmembrane</keyword>
<evidence type="ECO:0000256" key="3">
    <source>
        <dbReference type="ARBA" id="ARBA00021907"/>
    </source>
</evidence>
<sequence length="302" mass="32854">MKRWLYQHRYAFAVALRRLLSQPFSSLCNILVISLSLAVPIVVAAVLDTARPVVQQIPVSAEVTLYLERNAPPDAARALADTLRTQHAQEIDAIEVIDREAALAELRRRPAWSEALAVLPENPLPDAVVVTLRQHPEIAATSERLSAQWQALDAVESVQVDSAWVQRLQAMLDFLRMGLWLLALGVAVVVLATVFNTVRLQALTQREEIAVARLVGATEAFVRRPFLYLGAVTGLISSALAVVASWVALQPLNSAIARLAASYGTQLALQLPDTVSLLLAGIVVAILGALSARWSVTRHTSF</sequence>
<evidence type="ECO:0000256" key="11">
    <source>
        <dbReference type="SAM" id="Phobius"/>
    </source>
</evidence>
<feature type="domain" description="ABC3 transporter permease C-terminal" evidence="12">
    <location>
        <begin position="181"/>
        <end position="299"/>
    </location>
</feature>
<evidence type="ECO:0000313" key="15">
    <source>
        <dbReference type="Proteomes" id="UP001232156"/>
    </source>
</evidence>
<dbReference type="PANTHER" id="PTHR47755">
    <property type="entry name" value="CELL DIVISION PROTEIN FTSX"/>
    <property type="match status" value="1"/>
</dbReference>
<name>A0ABU1D419_9BURK</name>
<evidence type="ECO:0000259" key="13">
    <source>
        <dbReference type="Pfam" id="PF18075"/>
    </source>
</evidence>
<evidence type="ECO:0000313" key="14">
    <source>
        <dbReference type="EMBL" id="MDR4125176.1"/>
    </source>
</evidence>
<dbReference type="InterPro" id="IPR003838">
    <property type="entry name" value="ABC3_permease_C"/>
</dbReference>
<evidence type="ECO:0000256" key="4">
    <source>
        <dbReference type="ARBA" id="ARBA00022475"/>
    </source>
</evidence>
<dbReference type="PIRSF" id="PIRSF003097">
    <property type="entry name" value="FtsX"/>
    <property type="match status" value="1"/>
</dbReference>
<reference evidence="14 15" key="1">
    <citation type="submission" date="2023-08" db="EMBL/GenBank/DDBJ databases">
        <title>Alcaligenaceae gen. nov., a novel taxon isolated from the sludge of Yixing Pesticide Factory.</title>
        <authorList>
            <person name="Ruan L."/>
        </authorList>
    </citation>
    <scope>NUCLEOTIDE SEQUENCE [LARGE SCALE GENOMIC DNA]</scope>
    <source>
        <strain evidence="14 15">LG-2</strain>
    </source>
</reference>
<gene>
    <name evidence="14" type="ORF">Q8947_04140</name>
</gene>
<keyword evidence="9 10" id="KW-0131">Cell cycle</keyword>
<evidence type="ECO:0000256" key="2">
    <source>
        <dbReference type="ARBA" id="ARBA00007379"/>
    </source>
</evidence>
<comment type="function">
    <text evidence="10">Part of the ABC transporter FtsEX involved in cellular division.</text>
</comment>
<feature type="domain" description="FtsX extracellular" evidence="13">
    <location>
        <begin position="62"/>
        <end position="158"/>
    </location>
</feature>
<keyword evidence="4 10" id="KW-1003">Cell membrane</keyword>
<feature type="transmembrane region" description="Helical" evidence="11">
    <location>
        <begin position="27"/>
        <end position="47"/>
    </location>
</feature>
<evidence type="ECO:0000259" key="12">
    <source>
        <dbReference type="Pfam" id="PF02687"/>
    </source>
</evidence>
<keyword evidence="15" id="KW-1185">Reference proteome</keyword>
<proteinExistence type="inferred from homology"/>
<dbReference type="EMBL" id="JAUZQE010000006">
    <property type="protein sequence ID" value="MDR4125176.1"/>
    <property type="molecule type" value="Genomic_DNA"/>
</dbReference>
<keyword evidence="10" id="KW-0997">Cell inner membrane</keyword>
<evidence type="ECO:0000256" key="6">
    <source>
        <dbReference type="ARBA" id="ARBA00022692"/>
    </source>
</evidence>
<protein>
    <recommendedName>
        <fullName evidence="3 10">Cell division protein FtsX</fullName>
    </recommendedName>
</protein>